<dbReference type="Proteomes" id="UP001170717">
    <property type="component" value="Unassembled WGS sequence"/>
</dbReference>
<reference evidence="3 5" key="1">
    <citation type="submission" date="2015-12" db="EMBL/GenBank/DDBJ databases">
        <title>Intraspecies pangenome expansion in the marine bacterium Alteromonas.</title>
        <authorList>
            <person name="Lopez-Perez M."/>
            <person name="Rodriguez-Valera F."/>
        </authorList>
    </citation>
    <scope>NUCLEOTIDE SEQUENCE [LARGE SCALE GENOMIC DNA]</scope>
    <source>
        <strain evidence="3 5">LMG 21861</strain>
    </source>
</reference>
<dbReference type="EMBL" id="CP013926">
    <property type="protein sequence ID" value="AMJ75145.1"/>
    <property type="molecule type" value="Genomic_DNA"/>
</dbReference>
<dbReference type="InterPro" id="IPR005135">
    <property type="entry name" value="Endo/exonuclease/phosphatase"/>
</dbReference>
<organism evidence="4 6">
    <name type="scientific">Alteromonas stellipolaris</name>
    <dbReference type="NCBI Taxonomy" id="233316"/>
    <lineage>
        <taxon>Bacteria</taxon>
        <taxon>Pseudomonadati</taxon>
        <taxon>Pseudomonadota</taxon>
        <taxon>Gammaproteobacteria</taxon>
        <taxon>Alteromonadales</taxon>
        <taxon>Alteromonadaceae</taxon>
        <taxon>Alteromonas/Salinimonas group</taxon>
        <taxon>Alteromonas</taxon>
    </lineage>
</organism>
<dbReference type="Proteomes" id="UP000056750">
    <property type="component" value="Chromosome"/>
</dbReference>
<keyword evidence="1" id="KW-0812">Transmembrane</keyword>
<dbReference type="EMBL" id="JAUOQI010000006">
    <property type="protein sequence ID" value="MDO6577835.1"/>
    <property type="molecule type" value="Genomic_DNA"/>
</dbReference>
<feature type="transmembrane region" description="Helical" evidence="1">
    <location>
        <begin position="62"/>
        <end position="82"/>
    </location>
</feature>
<name>A0AAW7Z284_9ALTE</name>
<dbReference type="KEGG" id="asq:AVL57_14945"/>
<keyword evidence="5" id="KW-1185">Reference proteome</keyword>
<evidence type="ECO:0000256" key="1">
    <source>
        <dbReference type="SAM" id="Phobius"/>
    </source>
</evidence>
<evidence type="ECO:0000259" key="2">
    <source>
        <dbReference type="Pfam" id="PF03372"/>
    </source>
</evidence>
<dbReference type="GeneID" id="83259029"/>
<sequence length="328" mass="36879">MILALCRAVSILLLCIVFVVSCAFIFNIELFDIFYFIDFLPDYVLFLLCVPALIFLGKSKQFLVPLALVAIFFASPFNLSLFNSEVGAATNHENQLSIASYNVAQRVEKERLYNWFVEQDLDILFIQEASRLGQFNVGEYEGIYTNCVQRLCILSRFALEELDSLDRKPLGGWGRFVSLHKVEIEGESVLLANVHFASISNFGYRFTTLKGFESKVSLFKEAKAVEFGLVKALVNKWSTNDAVIIAGDFNITDRNAQYEHYWGELDNLFAVSGNGYGSTRKSRLVSPRIDHLLVTKAFTPIYSEIGDDLGSDHLPILGTIVLEGTESE</sequence>
<keyword evidence="1" id="KW-0472">Membrane</keyword>
<evidence type="ECO:0000313" key="5">
    <source>
        <dbReference type="Proteomes" id="UP000056750"/>
    </source>
</evidence>
<reference evidence="4" key="2">
    <citation type="submission" date="2023-07" db="EMBL/GenBank/DDBJ databases">
        <title>Genome content predicts the carbon catabolic preferences of heterotrophic bacteria.</title>
        <authorList>
            <person name="Gralka M."/>
        </authorList>
    </citation>
    <scope>NUCLEOTIDE SEQUENCE</scope>
    <source>
        <strain evidence="4">F2M12</strain>
    </source>
</reference>
<feature type="domain" description="Endonuclease/exonuclease/phosphatase" evidence="2">
    <location>
        <begin position="100"/>
        <end position="313"/>
    </location>
</feature>
<keyword evidence="4" id="KW-0255">Endonuclease</keyword>
<dbReference type="PROSITE" id="PS51257">
    <property type="entry name" value="PROKAR_LIPOPROTEIN"/>
    <property type="match status" value="1"/>
</dbReference>
<dbReference type="GO" id="GO:0004519">
    <property type="term" value="F:endonuclease activity"/>
    <property type="evidence" value="ECO:0007669"/>
    <property type="project" value="UniProtKB-KW"/>
</dbReference>
<gene>
    <name evidence="3" type="ORF">AVL57_14945</name>
    <name evidence="4" type="ORF">Q4527_10555</name>
</gene>
<feature type="transmembrane region" description="Helical" evidence="1">
    <location>
        <begin position="33"/>
        <end position="55"/>
    </location>
</feature>
<dbReference type="Gene3D" id="3.60.10.10">
    <property type="entry name" value="Endonuclease/exonuclease/phosphatase"/>
    <property type="match status" value="1"/>
</dbReference>
<accession>A0AAW7Z284</accession>
<dbReference type="Pfam" id="PF03372">
    <property type="entry name" value="Exo_endo_phos"/>
    <property type="match status" value="1"/>
</dbReference>
<dbReference type="AlphaFoldDB" id="A0AAW7Z284"/>
<proteinExistence type="predicted"/>
<evidence type="ECO:0000313" key="6">
    <source>
        <dbReference type="Proteomes" id="UP001170717"/>
    </source>
</evidence>
<dbReference type="InterPro" id="IPR036691">
    <property type="entry name" value="Endo/exonu/phosph_ase_sf"/>
</dbReference>
<evidence type="ECO:0000313" key="3">
    <source>
        <dbReference type="EMBL" id="AMJ75145.1"/>
    </source>
</evidence>
<keyword evidence="4" id="KW-0540">Nuclease</keyword>
<protein>
    <submittedName>
        <fullName evidence="4">Endonuclease/exonuclease/phosphatase family protein</fullName>
    </submittedName>
</protein>
<keyword evidence="1" id="KW-1133">Transmembrane helix</keyword>
<keyword evidence="4" id="KW-0378">Hydrolase</keyword>
<evidence type="ECO:0000313" key="4">
    <source>
        <dbReference type="EMBL" id="MDO6577835.1"/>
    </source>
</evidence>
<dbReference type="SUPFAM" id="SSF56219">
    <property type="entry name" value="DNase I-like"/>
    <property type="match status" value="1"/>
</dbReference>
<dbReference type="RefSeq" id="WP_057790484.1">
    <property type="nucleotide sequence ID" value="NZ_CP013926.1"/>
</dbReference>